<reference evidence="3" key="1">
    <citation type="journal article" date="2019" name="Nat. Commun.">
        <title>The genome of broomcorn millet.</title>
        <authorList>
            <person name="Zou C."/>
            <person name="Miki D."/>
            <person name="Li D."/>
            <person name="Tang Q."/>
            <person name="Xiao L."/>
            <person name="Rajput S."/>
            <person name="Deng P."/>
            <person name="Jia W."/>
            <person name="Huang R."/>
            <person name="Zhang M."/>
            <person name="Sun Y."/>
            <person name="Hu J."/>
            <person name="Fu X."/>
            <person name="Schnable P.S."/>
            <person name="Li F."/>
            <person name="Zhang H."/>
            <person name="Feng B."/>
            <person name="Zhu X."/>
            <person name="Liu R."/>
            <person name="Schnable J.C."/>
            <person name="Zhu J.-K."/>
            <person name="Zhang H."/>
        </authorList>
    </citation>
    <scope>NUCLEOTIDE SEQUENCE [LARGE SCALE GENOMIC DNA]</scope>
</reference>
<comment type="caution">
    <text evidence="2">The sequence shown here is derived from an EMBL/GenBank/DDBJ whole genome shotgun (WGS) entry which is preliminary data.</text>
</comment>
<feature type="region of interest" description="Disordered" evidence="1">
    <location>
        <begin position="40"/>
        <end position="60"/>
    </location>
</feature>
<dbReference type="AlphaFoldDB" id="A0A3L6RW42"/>
<sequence>MREEARKAVHGLGAPPVKLVPLQEGQAGNHVAQGDQTFQAVEGGSREVETTGPEIPEGEPLKELVVGDGPSLSPQIVGHQVEDGTVTVPCSPFGPPVQAGKENGEPKPEILEANIQACSQESNTRCGPLGPTGRCIVPAQGCSVETT</sequence>
<dbReference type="Proteomes" id="UP000275267">
    <property type="component" value="Unassembled WGS sequence"/>
</dbReference>
<keyword evidence="3" id="KW-1185">Reference proteome</keyword>
<name>A0A3L6RW42_PANMI</name>
<evidence type="ECO:0000313" key="3">
    <source>
        <dbReference type="Proteomes" id="UP000275267"/>
    </source>
</evidence>
<dbReference type="EMBL" id="PQIB02000007">
    <property type="protein sequence ID" value="RLN09992.1"/>
    <property type="molecule type" value="Genomic_DNA"/>
</dbReference>
<gene>
    <name evidence="2" type="ORF">C2845_PM11G16490</name>
</gene>
<proteinExistence type="predicted"/>
<evidence type="ECO:0000256" key="1">
    <source>
        <dbReference type="SAM" id="MobiDB-lite"/>
    </source>
</evidence>
<accession>A0A3L6RW42</accession>
<organism evidence="2 3">
    <name type="scientific">Panicum miliaceum</name>
    <name type="common">Proso millet</name>
    <name type="synonym">Broomcorn millet</name>
    <dbReference type="NCBI Taxonomy" id="4540"/>
    <lineage>
        <taxon>Eukaryota</taxon>
        <taxon>Viridiplantae</taxon>
        <taxon>Streptophyta</taxon>
        <taxon>Embryophyta</taxon>
        <taxon>Tracheophyta</taxon>
        <taxon>Spermatophyta</taxon>
        <taxon>Magnoliopsida</taxon>
        <taxon>Liliopsida</taxon>
        <taxon>Poales</taxon>
        <taxon>Poaceae</taxon>
        <taxon>PACMAD clade</taxon>
        <taxon>Panicoideae</taxon>
        <taxon>Panicodae</taxon>
        <taxon>Paniceae</taxon>
        <taxon>Panicinae</taxon>
        <taxon>Panicum</taxon>
        <taxon>Panicum sect. Panicum</taxon>
    </lineage>
</organism>
<protein>
    <submittedName>
        <fullName evidence="2">Uncharacterized protein</fullName>
    </submittedName>
</protein>
<evidence type="ECO:0000313" key="2">
    <source>
        <dbReference type="EMBL" id="RLN09992.1"/>
    </source>
</evidence>